<evidence type="ECO:0000256" key="2">
    <source>
        <dbReference type="ARBA" id="ARBA00010072"/>
    </source>
</evidence>
<keyword evidence="4" id="KW-1003">Cell membrane</keyword>
<proteinExistence type="inferred from homology"/>
<dbReference type="InterPro" id="IPR035906">
    <property type="entry name" value="MetI-like_sf"/>
</dbReference>
<evidence type="ECO:0000256" key="4">
    <source>
        <dbReference type="ARBA" id="ARBA00022475"/>
    </source>
</evidence>
<evidence type="ECO:0000256" key="6">
    <source>
        <dbReference type="ARBA" id="ARBA00022989"/>
    </source>
</evidence>
<dbReference type="PANTHER" id="PTHR30614:SF21">
    <property type="entry name" value="AMINO ACID ABC TRANSPORTER PERMEASE"/>
    <property type="match status" value="1"/>
</dbReference>
<organism evidence="11 12">
    <name type="scientific">Methylobacterium phyllostachyos</name>
    <dbReference type="NCBI Taxonomy" id="582672"/>
    <lineage>
        <taxon>Bacteria</taxon>
        <taxon>Pseudomonadati</taxon>
        <taxon>Pseudomonadota</taxon>
        <taxon>Alphaproteobacteria</taxon>
        <taxon>Hyphomicrobiales</taxon>
        <taxon>Methylobacteriaceae</taxon>
        <taxon>Methylobacterium</taxon>
    </lineage>
</organism>
<name>A0A1G9YM22_9HYPH</name>
<feature type="transmembrane region" description="Helical" evidence="8">
    <location>
        <begin position="96"/>
        <end position="115"/>
    </location>
</feature>
<evidence type="ECO:0000256" key="7">
    <source>
        <dbReference type="ARBA" id="ARBA00023136"/>
    </source>
</evidence>
<sequence>MNLAVITDNLGYLLLGAWPDGPIGGLALTLILSGLSGLASAALGLVLGIELAMSAGVVRRALVLGLGFFRAIPIVMLIFWSYFLLPILFGVSVPEIGTVVTALSLVGGAYLAYGVAAGIESIGPGQWAAGLALGFGRWQVLRVIILPQAMRAMAPSFVNQWTALIKDTSLAYVIGVPELSFVATQVNNRAMVYPAEIFLFVGAVYGALCLALDRLAAALAQGAQWASRRNRGQPASHLGVPDRGRGAPPWSTEV</sequence>
<comment type="subcellular location">
    <subcellularLocation>
        <location evidence="1">Cell inner membrane</location>
        <topology evidence="1">Multi-pass membrane protein</topology>
    </subcellularLocation>
    <subcellularLocation>
        <location evidence="8">Cell membrane</location>
        <topology evidence="8">Multi-pass membrane protein</topology>
    </subcellularLocation>
</comment>
<dbReference type="CDD" id="cd06261">
    <property type="entry name" value="TM_PBP2"/>
    <property type="match status" value="1"/>
</dbReference>
<dbReference type="OrthoDB" id="7341446at2"/>
<evidence type="ECO:0000313" key="12">
    <source>
        <dbReference type="Proteomes" id="UP000198704"/>
    </source>
</evidence>
<comment type="similarity">
    <text evidence="2">Belongs to the binding-protein-dependent transport system permease family. HisMQ subfamily.</text>
</comment>
<dbReference type="PROSITE" id="PS50928">
    <property type="entry name" value="ABC_TM1"/>
    <property type="match status" value="1"/>
</dbReference>
<feature type="transmembrane region" description="Helical" evidence="8">
    <location>
        <begin position="127"/>
        <end position="145"/>
    </location>
</feature>
<dbReference type="InterPro" id="IPR043429">
    <property type="entry name" value="ArtM/GltK/GlnP/TcyL/YhdX-like"/>
</dbReference>
<evidence type="ECO:0000256" key="1">
    <source>
        <dbReference type="ARBA" id="ARBA00004429"/>
    </source>
</evidence>
<protein>
    <submittedName>
        <fullName evidence="11">Amino acid ABC transporter membrane protein 2, PAAT family</fullName>
    </submittedName>
</protein>
<dbReference type="GO" id="GO:0022857">
    <property type="term" value="F:transmembrane transporter activity"/>
    <property type="evidence" value="ECO:0007669"/>
    <property type="project" value="InterPro"/>
</dbReference>
<dbReference type="EMBL" id="FNHS01000005">
    <property type="protein sequence ID" value="SDN09543.1"/>
    <property type="molecule type" value="Genomic_DNA"/>
</dbReference>
<dbReference type="AlphaFoldDB" id="A0A1G9YM22"/>
<dbReference type="GO" id="GO:0006865">
    <property type="term" value="P:amino acid transport"/>
    <property type="evidence" value="ECO:0007669"/>
    <property type="project" value="TreeGrafter"/>
</dbReference>
<dbReference type="InterPro" id="IPR000515">
    <property type="entry name" value="MetI-like"/>
</dbReference>
<dbReference type="SUPFAM" id="SSF161098">
    <property type="entry name" value="MetI-like"/>
    <property type="match status" value="1"/>
</dbReference>
<keyword evidence="3 8" id="KW-0813">Transport</keyword>
<keyword evidence="5 8" id="KW-0812">Transmembrane</keyword>
<dbReference type="Pfam" id="PF00528">
    <property type="entry name" value="BPD_transp_1"/>
    <property type="match status" value="1"/>
</dbReference>
<feature type="transmembrane region" description="Helical" evidence="8">
    <location>
        <begin position="197"/>
        <end position="220"/>
    </location>
</feature>
<dbReference type="InterPro" id="IPR010065">
    <property type="entry name" value="AA_ABC_transptr_permease_3TM"/>
</dbReference>
<reference evidence="12" key="1">
    <citation type="submission" date="2016-10" db="EMBL/GenBank/DDBJ databases">
        <authorList>
            <person name="Varghese N."/>
            <person name="Submissions S."/>
        </authorList>
    </citation>
    <scope>NUCLEOTIDE SEQUENCE [LARGE SCALE GENOMIC DNA]</scope>
    <source>
        <strain evidence="12">BL47</strain>
    </source>
</reference>
<dbReference type="Proteomes" id="UP000198704">
    <property type="component" value="Unassembled WGS sequence"/>
</dbReference>
<evidence type="ECO:0000256" key="5">
    <source>
        <dbReference type="ARBA" id="ARBA00022692"/>
    </source>
</evidence>
<keyword evidence="6 8" id="KW-1133">Transmembrane helix</keyword>
<dbReference type="PANTHER" id="PTHR30614">
    <property type="entry name" value="MEMBRANE COMPONENT OF AMINO ACID ABC TRANSPORTER"/>
    <property type="match status" value="1"/>
</dbReference>
<dbReference type="RefSeq" id="WP_091715672.1">
    <property type="nucleotide sequence ID" value="NZ_FNHS01000005.1"/>
</dbReference>
<evidence type="ECO:0000256" key="8">
    <source>
        <dbReference type="RuleBase" id="RU363032"/>
    </source>
</evidence>
<evidence type="ECO:0000259" key="10">
    <source>
        <dbReference type="PROSITE" id="PS50928"/>
    </source>
</evidence>
<keyword evidence="7 8" id="KW-0472">Membrane</keyword>
<feature type="transmembrane region" description="Helical" evidence="8">
    <location>
        <begin position="61"/>
        <end position="84"/>
    </location>
</feature>
<dbReference type="STRING" id="582672.SAMN05216360_105364"/>
<evidence type="ECO:0000256" key="3">
    <source>
        <dbReference type="ARBA" id="ARBA00022448"/>
    </source>
</evidence>
<dbReference type="Gene3D" id="1.10.3720.10">
    <property type="entry name" value="MetI-like"/>
    <property type="match status" value="1"/>
</dbReference>
<dbReference type="GO" id="GO:0043190">
    <property type="term" value="C:ATP-binding cassette (ABC) transporter complex"/>
    <property type="evidence" value="ECO:0007669"/>
    <property type="project" value="InterPro"/>
</dbReference>
<evidence type="ECO:0000313" key="11">
    <source>
        <dbReference type="EMBL" id="SDN09543.1"/>
    </source>
</evidence>
<accession>A0A1G9YM22</accession>
<evidence type="ECO:0000256" key="9">
    <source>
        <dbReference type="SAM" id="MobiDB-lite"/>
    </source>
</evidence>
<feature type="transmembrane region" description="Helical" evidence="8">
    <location>
        <begin position="23"/>
        <end position="49"/>
    </location>
</feature>
<feature type="region of interest" description="Disordered" evidence="9">
    <location>
        <begin position="230"/>
        <end position="254"/>
    </location>
</feature>
<keyword evidence="12" id="KW-1185">Reference proteome</keyword>
<dbReference type="NCBIfam" id="TIGR01726">
    <property type="entry name" value="HEQRo_perm_3TM"/>
    <property type="match status" value="1"/>
</dbReference>
<feature type="domain" description="ABC transmembrane type-1" evidence="10">
    <location>
        <begin position="26"/>
        <end position="216"/>
    </location>
</feature>
<gene>
    <name evidence="11" type="ORF">SAMN05216360_105364</name>
</gene>